<dbReference type="EMBL" id="VANS01000001">
    <property type="protein sequence ID" value="TMM54721.1"/>
    <property type="molecule type" value="Genomic_DNA"/>
</dbReference>
<dbReference type="Proteomes" id="UP000309550">
    <property type="component" value="Unassembled WGS sequence"/>
</dbReference>
<dbReference type="InterPro" id="IPR005467">
    <property type="entry name" value="His_kinase_dom"/>
</dbReference>
<dbReference type="InterPro" id="IPR003594">
    <property type="entry name" value="HATPase_dom"/>
</dbReference>
<dbReference type="PRINTS" id="PR00344">
    <property type="entry name" value="BCTRLSENSOR"/>
</dbReference>
<comment type="catalytic activity">
    <reaction evidence="1">
        <text>ATP + protein L-histidine = ADP + protein N-phospho-L-histidine.</text>
        <dbReference type="EC" id="2.7.13.3"/>
    </reaction>
</comment>
<evidence type="ECO:0000256" key="8">
    <source>
        <dbReference type="ARBA" id="ARBA00022989"/>
    </source>
</evidence>
<dbReference type="PROSITE" id="PS50839">
    <property type="entry name" value="CHASE"/>
    <property type="match status" value="1"/>
</dbReference>
<dbReference type="Gene3D" id="1.10.287.130">
    <property type="match status" value="1"/>
</dbReference>
<keyword evidence="5" id="KW-0808">Transferase</keyword>
<dbReference type="OrthoDB" id="9801651at2"/>
<evidence type="ECO:0000256" key="7">
    <source>
        <dbReference type="ARBA" id="ARBA00022777"/>
    </source>
</evidence>
<dbReference type="GO" id="GO:0000155">
    <property type="term" value="F:phosphorelay sensor kinase activity"/>
    <property type="evidence" value="ECO:0007669"/>
    <property type="project" value="InterPro"/>
</dbReference>
<dbReference type="SUPFAM" id="SSF55785">
    <property type="entry name" value="PYP-like sensor domain (PAS domain)"/>
    <property type="match status" value="1"/>
</dbReference>
<evidence type="ECO:0000256" key="4">
    <source>
        <dbReference type="ARBA" id="ARBA00022553"/>
    </source>
</evidence>
<dbReference type="Pfam" id="PF03924">
    <property type="entry name" value="CHASE"/>
    <property type="match status" value="1"/>
</dbReference>
<comment type="subcellular location">
    <subcellularLocation>
        <location evidence="2">Membrane</location>
    </subcellularLocation>
</comment>
<evidence type="ECO:0000256" key="10">
    <source>
        <dbReference type="ARBA" id="ARBA00023136"/>
    </source>
</evidence>
<dbReference type="PANTHER" id="PTHR43047">
    <property type="entry name" value="TWO-COMPONENT HISTIDINE PROTEIN KINASE"/>
    <property type="match status" value="1"/>
</dbReference>
<keyword evidence="9" id="KW-0902">Two-component regulatory system</keyword>
<evidence type="ECO:0000256" key="1">
    <source>
        <dbReference type="ARBA" id="ARBA00000085"/>
    </source>
</evidence>
<dbReference type="InterPro" id="IPR036890">
    <property type="entry name" value="HATPase_C_sf"/>
</dbReference>
<evidence type="ECO:0000256" key="9">
    <source>
        <dbReference type="ARBA" id="ARBA00023012"/>
    </source>
</evidence>
<dbReference type="Pfam" id="PF02518">
    <property type="entry name" value="HATPase_c"/>
    <property type="match status" value="1"/>
</dbReference>
<organism evidence="14 15">
    <name type="scientific">Sulfitobacter sabulilitoris</name>
    <dbReference type="NCBI Taxonomy" id="2562655"/>
    <lineage>
        <taxon>Bacteria</taxon>
        <taxon>Pseudomonadati</taxon>
        <taxon>Pseudomonadota</taxon>
        <taxon>Alphaproteobacteria</taxon>
        <taxon>Rhodobacterales</taxon>
        <taxon>Roseobacteraceae</taxon>
        <taxon>Sulfitobacter</taxon>
    </lineage>
</organism>
<dbReference type="FunFam" id="3.30.565.10:FF:000010">
    <property type="entry name" value="Sensor histidine kinase RcsC"/>
    <property type="match status" value="1"/>
</dbReference>
<sequence>MFSKMPPMTQLKSMAGSTWLWLTFALAVASMALVAYRLDRLSYVTYLQRMKSDTTMAMMDLREDFEAEIFDKLLMVRELAAIIGQNPDMTQSQFAIAASQIRGRDDLVINIAAAEDLKVSLVYPRAGNANVLGFDYRDSPEQLPLVEQVMRTGVSAIAAPVNLVQGGRGIIVREAVYRPSNSTVSRAPVPWGVVSIVIDYEGFIDRVGLNDIEDGYDILIREASQAGQHRVFFGSPALTQNDPVRLDFNFPFGNWQLLTTTDGGWPAASPTQTRERLIMAAVAALLMGLLSYVLWLSEARKLAQRRLSNGIDALDDGFVMFDADDRLVACNAKYREIYDFSADLVKPGTRFEDIVSHGMKREFIDGTNGAQAITPAERAAARRDSEAIDIEQHLLNGRVIKVSDRRMRDGSYVGLRVDISELTRARTAAEAASKAKTDFMGVLSHELRTPLTVILGVARLVSNARLLETSKALKAALEDPETTQGDIAARVDDMYRQLTEIIARMERSGSHLLHLINDMLDFAKIEAGHLSVDCSACDVSSILEPVAEQARVLAGQKGLEVQIDDVSPTLAVLADPVRARQILLNLVSNAVKFTDSGSVALSVAPSQDQVVFTVTDTGVGIPEDVIGGVFDPFYQVDSTATRRSGGTGLGLAISRELAMAQSGSLSAESQVGKGSSFTLTLRRSTLRAVA</sequence>
<dbReference type="Gene3D" id="3.30.450.20">
    <property type="entry name" value="PAS domain"/>
    <property type="match status" value="1"/>
</dbReference>
<evidence type="ECO:0000256" key="11">
    <source>
        <dbReference type="SAM" id="Phobius"/>
    </source>
</evidence>
<feature type="transmembrane region" description="Helical" evidence="11">
    <location>
        <begin position="277"/>
        <end position="296"/>
    </location>
</feature>
<evidence type="ECO:0000256" key="5">
    <source>
        <dbReference type="ARBA" id="ARBA00022679"/>
    </source>
</evidence>
<dbReference type="CDD" id="cd16922">
    <property type="entry name" value="HATPase_EvgS-ArcB-TorS-like"/>
    <property type="match status" value="1"/>
</dbReference>
<dbReference type="InterPro" id="IPR003661">
    <property type="entry name" value="HisK_dim/P_dom"/>
</dbReference>
<dbReference type="InterPro" id="IPR035965">
    <property type="entry name" value="PAS-like_dom_sf"/>
</dbReference>
<evidence type="ECO:0000256" key="2">
    <source>
        <dbReference type="ARBA" id="ARBA00004370"/>
    </source>
</evidence>
<dbReference type="InterPro" id="IPR006189">
    <property type="entry name" value="CHASE_dom"/>
</dbReference>
<comment type="caution">
    <text evidence="14">The sequence shown here is derived from an EMBL/GenBank/DDBJ whole genome shotgun (WGS) entry which is preliminary data.</text>
</comment>
<dbReference type="Pfam" id="PF00512">
    <property type="entry name" value="HisKA"/>
    <property type="match status" value="1"/>
</dbReference>
<dbReference type="GO" id="GO:0016020">
    <property type="term" value="C:membrane"/>
    <property type="evidence" value="ECO:0007669"/>
    <property type="project" value="UniProtKB-SubCell"/>
</dbReference>
<reference evidence="14 15" key="1">
    <citation type="submission" date="2019-05" db="EMBL/GenBank/DDBJ databases">
        <title>Sulfitobacter sabulilitoris sp. nov., isolated from a marine sand.</title>
        <authorList>
            <person name="Yoon J.-H."/>
        </authorList>
    </citation>
    <scope>NUCLEOTIDE SEQUENCE [LARGE SCALE GENOMIC DNA]</scope>
    <source>
        <strain evidence="14 15">HSMS-29</strain>
    </source>
</reference>
<evidence type="ECO:0000256" key="6">
    <source>
        <dbReference type="ARBA" id="ARBA00022692"/>
    </source>
</evidence>
<dbReference type="RefSeq" id="WP_138660893.1">
    <property type="nucleotide sequence ID" value="NZ_VANS01000001.1"/>
</dbReference>
<accession>A0A5S3PK82</accession>
<keyword evidence="8 11" id="KW-1133">Transmembrane helix</keyword>
<dbReference type="SUPFAM" id="SSF55874">
    <property type="entry name" value="ATPase domain of HSP90 chaperone/DNA topoisomerase II/histidine kinase"/>
    <property type="match status" value="1"/>
</dbReference>
<evidence type="ECO:0000259" key="12">
    <source>
        <dbReference type="PROSITE" id="PS50109"/>
    </source>
</evidence>
<evidence type="ECO:0000259" key="13">
    <source>
        <dbReference type="PROSITE" id="PS50839"/>
    </source>
</evidence>
<dbReference type="Gene3D" id="3.30.450.350">
    <property type="entry name" value="CHASE domain"/>
    <property type="match status" value="1"/>
</dbReference>
<dbReference type="EC" id="2.7.13.3" evidence="3"/>
<dbReference type="SMART" id="SM01079">
    <property type="entry name" value="CHASE"/>
    <property type="match status" value="1"/>
</dbReference>
<name>A0A5S3PK82_9RHOB</name>
<evidence type="ECO:0000256" key="3">
    <source>
        <dbReference type="ARBA" id="ARBA00012438"/>
    </source>
</evidence>
<feature type="domain" description="CHASE" evidence="13">
    <location>
        <begin position="119"/>
        <end position="258"/>
    </location>
</feature>
<proteinExistence type="predicted"/>
<dbReference type="CDD" id="cd00082">
    <property type="entry name" value="HisKA"/>
    <property type="match status" value="1"/>
</dbReference>
<keyword evidence="7" id="KW-0418">Kinase</keyword>
<dbReference type="SMART" id="SM00387">
    <property type="entry name" value="HATPase_c"/>
    <property type="match status" value="1"/>
</dbReference>
<dbReference type="Gene3D" id="3.30.565.10">
    <property type="entry name" value="Histidine kinase-like ATPase, C-terminal domain"/>
    <property type="match status" value="1"/>
</dbReference>
<feature type="domain" description="Histidine kinase" evidence="12">
    <location>
        <begin position="442"/>
        <end position="685"/>
    </location>
</feature>
<keyword evidence="6 11" id="KW-0812">Transmembrane</keyword>
<keyword evidence="10 11" id="KW-0472">Membrane</keyword>
<protein>
    <recommendedName>
        <fullName evidence="3">histidine kinase</fullName>
        <ecNumber evidence="3">2.7.13.3</ecNumber>
    </recommendedName>
</protein>
<dbReference type="InterPro" id="IPR042240">
    <property type="entry name" value="CHASE_sf"/>
</dbReference>
<dbReference type="SMART" id="SM00388">
    <property type="entry name" value="HisKA"/>
    <property type="match status" value="1"/>
</dbReference>
<gene>
    <name evidence="14" type="ORF">FDT80_03835</name>
</gene>
<evidence type="ECO:0000313" key="15">
    <source>
        <dbReference type="Proteomes" id="UP000309550"/>
    </source>
</evidence>
<keyword evidence="4" id="KW-0597">Phosphoprotein</keyword>
<keyword evidence="15" id="KW-1185">Reference proteome</keyword>
<dbReference type="InterPro" id="IPR036097">
    <property type="entry name" value="HisK_dim/P_sf"/>
</dbReference>
<dbReference type="SUPFAM" id="SSF47384">
    <property type="entry name" value="Homodimeric domain of signal transducing histidine kinase"/>
    <property type="match status" value="1"/>
</dbReference>
<evidence type="ECO:0000313" key="14">
    <source>
        <dbReference type="EMBL" id="TMM54721.1"/>
    </source>
</evidence>
<dbReference type="AlphaFoldDB" id="A0A5S3PK82"/>
<dbReference type="Pfam" id="PF12860">
    <property type="entry name" value="PAS_7"/>
    <property type="match status" value="1"/>
</dbReference>
<dbReference type="PROSITE" id="PS50109">
    <property type="entry name" value="HIS_KIN"/>
    <property type="match status" value="1"/>
</dbReference>
<dbReference type="InterPro" id="IPR004358">
    <property type="entry name" value="Sig_transdc_His_kin-like_C"/>
</dbReference>